<keyword evidence="7" id="KW-0067">ATP-binding</keyword>
<keyword evidence="3" id="KW-0813">Transport</keyword>
<keyword evidence="15" id="KW-1185">Reference proteome</keyword>
<dbReference type="OrthoDB" id="298706at2759"/>
<dbReference type="InterPro" id="IPR011527">
    <property type="entry name" value="ABC1_TM_dom"/>
</dbReference>
<comment type="similarity">
    <text evidence="2">Belongs to the ABC transporter superfamily. ABCC family. Conjugate transporter (TC 3.A.1.208) subfamily.</text>
</comment>
<dbReference type="GO" id="GO:0005524">
    <property type="term" value="F:ATP binding"/>
    <property type="evidence" value="ECO:0007669"/>
    <property type="project" value="UniProtKB-KW"/>
</dbReference>
<feature type="transmembrane region" description="Helical" evidence="11">
    <location>
        <begin position="862"/>
        <end position="882"/>
    </location>
</feature>
<dbReference type="InterPro" id="IPR017871">
    <property type="entry name" value="ABC_transporter-like_CS"/>
</dbReference>
<dbReference type="Pfam" id="PF00664">
    <property type="entry name" value="ABC_membrane"/>
    <property type="match status" value="2"/>
</dbReference>
<feature type="transmembrane region" description="Helical" evidence="11">
    <location>
        <begin position="743"/>
        <end position="765"/>
    </location>
</feature>
<dbReference type="PROSITE" id="PS00211">
    <property type="entry name" value="ABC_TRANSPORTER_1"/>
    <property type="match status" value="1"/>
</dbReference>
<keyword evidence="10" id="KW-0325">Glycoprotein</keyword>
<dbReference type="RefSeq" id="XP_001020195.2">
    <property type="nucleotide sequence ID" value="XM_001020195.2"/>
</dbReference>
<dbReference type="PROSITE" id="PS50893">
    <property type="entry name" value="ABC_TRANSPORTER_2"/>
    <property type="match status" value="2"/>
</dbReference>
<feature type="transmembrane region" description="Helical" evidence="11">
    <location>
        <begin position="334"/>
        <end position="360"/>
    </location>
</feature>
<dbReference type="KEGG" id="tet:TTHERM_00912260"/>
<dbReference type="SUPFAM" id="SSF52540">
    <property type="entry name" value="P-loop containing nucleoside triphosphate hydrolases"/>
    <property type="match status" value="2"/>
</dbReference>
<dbReference type="InParanoid" id="Q23TU5"/>
<evidence type="ECO:0000259" key="13">
    <source>
        <dbReference type="PROSITE" id="PS50929"/>
    </source>
</evidence>
<dbReference type="FunFam" id="3.40.50.300:FF:000997">
    <property type="entry name" value="Multidrug resistance-associated protein 1"/>
    <property type="match status" value="1"/>
</dbReference>
<dbReference type="Pfam" id="PF00005">
    <property type="entry name" value="ABC_tran"/>
    <property type="match status" value="2"/>
</dbReference>
<evidence type="ECO:0000256" key="10">
    <source>
        <dbReference type="ARBA" id="ARBA00023180"/>
    </source>
</evidence>
<proteinExistence type="inferred from homology"/>
<dbReference type="FunFam" id="3.40.50.300:FF:001172">
    <property type="entry name" value="Cystic fibrosis transmembrane conductance regulator"/>
    <property type="match status" value="1"/>
</dbReference>
<feature type="transmembrane region" description="Helical" evidence="11">
    <location>
        <begin position="888"/>
        <end position="906"/>
    </location>
</feature>
<dbReference type="CDD" id="cd03250">
    <property type="entry name" value="ABCC_MRP_domain1"/>
    <property type="match status" value="1"/>
</dbReference>
<dbReference type="HOGENOM" id="CLU_000604_27_1_1"/>
<dbReference type="eggNOG" id="KOG0054">
    <property type="taxonomic scope" value="Eukaryota"/>
</dbReference>
<feature type="domain" description="ABC transmembrane type-1" evidence="13">
    <location>
        <begin position="746"/>
        <end position="1027"/>
    </location>
</feature>
<keyword evidence="6" id="KW-0547">Nucleotide-binding</keyword>
<dbReference type="Gene3D" id="1.20.1560.10">
    <property type="entry name" value="ABC transporter type 1, transmembrane domain"/>
    <property type="match status" value="2"/>
</dbReference>
<dbReference type="PANTHER" id="PTHR24223:SF456">
    <property type="entry name" value="MULTIDRUG RESISTANCE-ASSOCIATED PROTEIN LETHAL(2)03659"/>
    <property type="match status" value="1"/>
</dbReference>
<evidence type="ECO:0000256" key="4">
    <source>
        <dbReference type="ARBA" id="ARBA00022692"/>
    </source>
</evidence>
<dbReference type="STRING" id="312017.Q23TU5"/>
<feature type="transmembrane region" description="Helical" evidence="11">
    <location>
        <begin position="111"/>
        <end position="136"/>
    </location>
</feature>
<evidence type="ECO:0000256" key="6">
    <source>
        <dbReference type="ARBA" id="ARBA00022741"/>
    </source>
</evidence>
<dbReference type="SUPFAM" id="SSF90123">
    <property type="entry name" value="ABC transporter transmembrane region"/>
    <property type="match status" value="2"/>
</dbReference>
<evidence type="ECO:0000256" key="7">
    <source>
        <dbReference type="ARBA" id="ARBA00022840"/>
    </source>
</evidence>
<evidence type="ECO:0000256" key="9">
    <source>
        <dbReference type="ARBA" id="ARBA00023136"/>
    </source>
</evidence>
<dbReference type="InterPro" id="IPR003439">
    <property type="entry name" value="ABC_transporter-like_ATP-bd"/>
</dbReference>
<comment type="subcellular location">
    <subcellularLocation>
        <location evidence="1">Membrane</location>
        <topology evidence="1">Multi-pass membrane protein</topology>
    </subcellularLocation>
</comment>
<dbReference type="GO" id="GO:0016887">
    <property type="term" value="F:ATP hydrolysis activity"/>
    <property type="evidence" value="ECO:0007669"/>
    <property type="project" value="InterPro"/>
</dbReference>
<dbReference type="SMART" id="SM00382">
    <property type="entry name" value="AAA"/>
    <property type="match status" value="2"/>
</dbReference>
<protein>
    <submittedName>
        <fullName evidence="14">ABC transporter C family protein</fullName>
    </submittedName>
</protein>
<dbReference type="InterPro" id="IPR003593">
    <property type="entry name" value="AAA+_ATPase"/>
</dbReference>
<feature type="transmembrane region" description="Helical" evidence="11">
    <location>
        <begin position="785"/>
        <end position="803"/>
    </location>
</feature>
<keyword evidence="9 11" id="KW-0472">Membrane</keyword>
<keyword evidence="8 11" id="KW-1133">Transmembrane helix</keyword>
<evidence type="ECO:0000256" key="11">
    <source>
        <dbReference type="SAM" id="Phobius"/>
    </source>
</evidence>
<evidence type="ECO:0000256" key="5">
    <source>
        <dbReference type="ARBA" id="ARBA00022737"/>
    </source>
</evidence>
<dbReference type="PANTHER" id="PTHR24223">
    <property type="entry name" value="ATP-BINDING CASSETTE SUB-FAMILY C"/>
    <property type="match status" value="1"/>
</dbReference>
<evidence type="ECO:0000256" key="2">
    <source>
        <dbReference type="ARBA" id="ARBA00009726"/>
    </source>
</evidence>
<dbReference type="Gene3D" id="3.40.50.300">
    <property type="entry name" value="P-loop containing nucleotide triphosphate hydrolases"/>
    <property type="match status" value="2"/>
</dbReference>
<feature type="transmembrane region" description="Helical" evidence="11">
    <location>
        <begin position="250"/>
        <end position="273"/>
    </location>
</feature>
<keyword evidence="4 11" id="KW-0812">Transmembrane</keyword>
<keyword evidence="5" id="KW-0677">Repeat</keyword>
<sequence length="1335" mass="154808">MSHQNQKSKDEENNLNQSFIQKQKKTDLEDTNNPFKKINIFSRLLFFWINPLLKKSHKQSLSQEDIFQLYKKDQSQYNFEKFEHVYEEVKNDPKVKNKIKTIFFRIFKKEIFIVVILYFFSLMSQILNTLSVKMILLSYASPDRGSSLAPLLPGIFLQSGVYIFQSIIKSNYNFYYSQLTVRMTGALSLKIFQKTYQFPMQRNQFYKIGDILNMVQVDILQIVTYIQNLFTFLFVFPFVIFQFYLCYDQIQNFLILLIMIAVCIVTFIINLVFGRWYGSIQKKFMHEKDLRMRSLEEMMRGIKTIKYNNLEDFFDNRIKQKREKEIKQLRLQNLLVSFTNFISNISTDVNVLLITIIFGITSLNEFLTINSTYGSVLGYLSVIPNAIQGIVVGSNSMKRIDNYLTESFIYQQSIDYQKEDIEQSELVIEIKDGNFSWENQIDISNIQSSVKLNKRERLSFSQNNQINAFKIKNLNLKIKKGEYVVFYGDLGSGKSSILQAILGEMEVQGGEKAFQNKVKVNGSISLCTQEPWIIQDTVQENILFGQSKDQLRYKTVLKVCCLEEDIAYFVDGDQTNIGEKGDTLSGGQRKRVNLARSIYKQADIYVMDDPLAALDIGVASQISKECFEGMLKNKTRVIFTNNLVGMSNSDRIFVVKNGEIVDEGNYAYVKRIIQSNLNKDFNEEQDKIEEEKEREQSNAILQNHKKLNQEIFNNNYTKQLIQIEDIQQGYIKFEVFKEFVQDLGGFFFISTLLILLAGFILSNMYSRLVILDVKNDEDSNTQYNIMMLYCLYDSLRLVSILFYEQFIIFRMVSLSRLLHKSIVYKLLRASFTKFYNLITTGRLINRLSKDIYEIDMQIPKDFATVLNNFATIIVSGVTVIMLCNIKTMAIAIFYIFLAIFIAYYFITAKRQIVRIEATSKSPILQYFSEIIRGLQYVRNCVEYQNIKNKFQEYVDIDLRNQIALNGVQYWFECISNFLFMFPILVTLIIVYYETDVSPNTAIMIAVQVTNLSVGFIIFSQGWISFETHFVNFERNIISENYEDQAALDTNQQIKSSSQIIFEVEEEAPPLLDQNFDSISDCKPQSANVDYRQSIIFKNASFQYRKDIPACLKNINIKFMRNEKIGIVGRTGAGKTSITLALTKIIDLVQGDVLINGKSIQTYSLKQLRETISVVSQEPYIFEGSLKLNLDPYRQYSDNEILQTYNQCGFSNCYSFQKGLDTEISQLGDNLSEGEKQLISIGRIILKKSEIIIVDEPTSHIDVQMEEHVTRILNENFKNCLMITIAHKIKTIMGSDKILVLDHGEVQEFDNPNTLLQNKNSHFSGILNMIKNNTIN</sequence>
<evidence type="ECO:0000259" key="12">
    <source>
        <dbReference type="PROSITE" id="PS50893"/>
    </source>
</evidence>
<dbReference type="GeneID" id="7834059"/>
<reference evidence="15" key="1">
    <citation type="journal article" date="2006" name="PLoS Biol.">
        <title>Macronuclear genome sequence of the ciliate Tetrahymena thermophila, a model eukaryote.</title>
        <authorList>
            <person name="Eisen J.A."/>
            <person name="Coyne R.S."/>
            <person name="Wu M."/>
            <person name="Wu D."/>
            <person name="Thiagarajan M."/>
            <person name="Wortman J.R."/>
            <person name="Badger J.H."/>
            <person name="Ren Q."/>
            <person name="Amedeo P."/>
            <person name="Jones K.M."/>
            <person name="Tallon L.J."/>
            <person name="Delcher A.L."/>
            <person name="Salzberg S.L."/>
            <person name="Silva J.C."/>
            <person name="Haas B.J."/>
            <person name="Majoros W.H."/>
            <person name="Farzad M."/>
            <person name="Carlton J.M."/>
            <person name="Smith R.K. Jr."/>
            <person name="Garg J."/>
            <person name="Pearlman R.E."/>
            <person name="Karrer K.M."/>
            <person name="Sun L."/>
            <person name="Manning G."/>
            <person name="Elde N.C."/>
            <person name="Turkewitz A.P."/>
            <person name="Asai D.J."/>
            <person name="Wilkes D.E."/>
            <person name="Wang Y."/>
            <person name="Cai H."/>
            <person name="Collins K."/>
            <person name="Stewart B.A."/>
            <person name="Lee S.R."/>
            <person name="Wilamowska K."/>
            <person name="Weinberg Z."/>
            <person name="Ruzzo W.L."/>
            <person name="Wloga D."/>
            <person name="Gaertig J."/>
            <person name="Frankel J."/>
            <person name="Tsao C.-C."/>
            <person name="Gorovsky M.A."/>
            <person name="Keeling P.J."/>
            <person name="Waller R.F."/>
            <person name="Patron N.J."/>
            <person name="Cherry J.M."/>
            <person name="Stover N.A."/>
            <person name="Krieger C.J."/>
            <person name="del Toro C."/>
            <person name="Ryder H.F."/>
            <person name="Williamson S.C."/>
            <person name="Barbeau R.A."/>
            <person name="Hamilton E.P."/>
            <person name="Orias E."/>
        </authorList>
    </citation>
    <scope>NUCLEOTIDE SEQUENCE [LARGE SCALE GENOMIC DNA]</scope>
    <source>
        <strain evidence="15">SB210</strain>
    </source>
</reference>
<evidence type="ECO:0000313" key="14">
    <source>
        <dbReference type="EMBL" id="EAR99950.2"/>
    </source>
</evidence>
<accession>Q23TU5</accession>
<feature type="domain" description="ABC transporter" evidence="12">
    <location>
        <begin position="1094"/>
        <end position="1327"/>
    </location>
</feature>
<feature type="transmembrane region" description="Helical" evidence="11">
    <location>
        <begin position="372"/>
        <end position="392"/>
    </location>
</feature>
<feature type="transmembrane region" description="Helical" evidence="11">
    <location>
        <begin position="222"/>
        <end position="244"/>
    </location>
</feature>
<dbReference type="GO" id="GO:0140359">
    <property type="term" value="F:ABC-type transporter activity"/>
    <property type="evidence" value="ECO:0007669"/>
    <property type="project" value="InterPro"/>
</dbReference>
<feature type="transmembrane region" description="Helical" evidence="11">
    <location>
        <begin position="969"/>
        <end position="992"/>
    </location>
</feature>
<dbReference type="Proteomes" id="UP000009168">
    <property type="component" value="Unassembled WGS sequence"/>
</dbReference>
<feature type="domain" description="ABC transmembrane type-1" evidence="13">
    <location>
        <begin position="112"/>
        <end position="399"/>
    </location>
</feature>
<evidence type="ECO:0000313" key="15">
    <source>
        <dbReference type="Proteomes" id="UP000009168"/>
    </source>
</evidence>
<name>Q23TU5_TETTS</name>
<evidence type="ECO:0000256" key="8">
    <source>
        <dbReference type="ARBA" id="ARBA00022989"/>
    </source>
</evidence>
<gene>
    <name evidence="14" type="ORF">TTHERM_00912260</name>
</gene>
<dbReference type="InterPro" id="IPR027417">
    <property type="entry name" value="P-loop_NTPase"/>
</dbReference>
<dbReference type="CDD" id="cd03244">
    <property type="entry name" value="ABCC_MRP_domain2"/>
    <property type="match status" value="1"/>
</dbReference>
<evidence type="ECO:0000256" key="1">
    <source>
        <dbReference type="ARBA" id="ARBA00004141"/>
    </source>
</evidence>
<feature type="domain" description="ABC transporter" evidence="12">
    <location>
        <begin position="453"/>
        <end position="682"/>
    </location>
</feature>
<dbReference type="GO" id="GO:0016020">
    <property type="term" value="C:membrane"/>
    <property type="evidence" value="ECO:0007669"/>
    <property type="project" value="UniProtKB-SubCell"/>
</dbReference>
<dbReference type="EMBL" id="GG662633">
    <property type="protein sequence ID" value="EAR99950.2"/>
    <property type="molecule type" value="Genomic_DNA"/>
</dbReference>
<organism evidence="14 15">
    <name type="scientific">Tetrahymena thermophila (strain SB210)</name>
    <dbReference type="NCBI Taxonomy" id="312017"/>
    <lineage>
        <taxon>Eukaryota</taxon>
        <taxon>Sar</taxon>
        <taxon>Alveolata</taxon>
        <taxon>Ciliophora</taxon>
        <taxon>Intramacronucleata</taxon>
        <taxon>Oligohymenophorea</taxon>
        <taxon>Hymenostomatida</taxon>
        <taxon>Tetrahymenina</taxon>
        <taxon>Tetrahymenidae</taxon>
        <taxon>Tetrahymena</taxon>
    </lineage>
</organism>
<dbReference type="InterPro" id="IPR036640">
    <property type="entry name" value="ABC1_TM_sf"/>
</dbReference>
<dbReference type="PROSITE" id="PS50929">
    <property type="entry name" value="ABC_TM1F"/>
    <property type="match status" value="2"/>
</dbReference>
<evidence type="ECO:0000256" key="3">
    <source>
        <dbReference type="ARBA" id="ARBA00022448"/>
    </source>
</evidence>
<dbReference type="InterPro" id="IPR050173">
    <property type="entry name" value="ABC_transporter_C-like"/>
</dbReference>
<feature type="transmembrane region" description="Helical" evidence="11">
    <location>
        <begin position="1004"/>
        <end position="1025"/>
    </location>
</feature>
<feature type="transmembrane region" description="Helical" evidence="11">
    <location>
        <begin position="148"/>
        <end position="168"/>
    </location>
</feature>